<dbReference type="InterPro" id="IPR001650">
    <property type="entry name" value="Helicase_C-like"/>
</dbReference>
<dbReference type="SMART" id="SM00490">
    <property type="entry name" value="HELICc"/>
    <property type="match status" value="1"/>
</dbReference>
<sequence length="1180" mass="134694">MDEHPLAAHIGNRVSLKGHFDVPVVLEDVRPLGVDGTSGFECRVRLPDGVLEEAVISSEEAATIFDFAKRSTSQPTDAERLRLLVESTRIRLAYAYDRQFAVSLSGIRTLPHQIEAVYLKMLPQPRLRFLLADDPGAGKTIMAGLLIKELKLREAIDRCLILVPAPLTIQWQDELLRFFNEPFHIVHSANDQQQLLNLWERESQLISSIDYAKQDDVRERVWQQRWDLVIIDEAHKCSAYTKRSAGRGDEVERTKRYQLAERLSEQCDNLLMLTATPHHGDDDRFAHFIRLLDRDLFPEPHRFGEAAGRIRRDILKLGGDCPWSLRRLKEDLKDMHGHRLFPDRHVQTVSFNLGSEEYSIYKAVTAYINEFLPQATGSRRNSVALARTVFQRRLASSTHAIHESLRRRQKKLDDLLCELEGLSPAQRARRLALLQGRLSDSEQDEDDLDEAARDELIDKAMAAAELDQLRGELAALSDLVVQVGRVRESGRDSKLVALRECVQRSEFDELKDGRGKLLLFTEHRDTLNHLRDHLEEWGYSTCQIHGGMNPRERQQAQEEFRTSCQICVATEAAGEGINLQFCHLMINYDLPWNPTRLEQRLGRIHRIGQSRDVYAFNFVATSSKDGQPVIEGRILERLLNKLDHMRDALGDRVFDVVGEVLSLNKVNLPDMLREVAYEPRHLDDYLDMIDHIDPDLLGRYEEATGIALARGHVDFSEFAQANLEAEERRLMPRYVQSHFLAAAKAIGLRTEARADGLWRIEHVLADLRSERLAAVRRLGAPDASYRKMTFYKKHLEQDQHLDAVLLGPGHPVYAVVDEKLNEILADIVGETAVYVDLMTLVPYRIHFYEISIKGQTTKNEVTTIQSELVAVREEVTEGSEATKLFKLVPADVLIDLPAHPNPPETLPTIDHGPVSDYVKTTVQMDRRRAVQIERGHYSEVARDYLQQSFHARVRAAQDRVMRLRAREPQEPEVALARQRAEQDLVDLERTRQERITSVNRLQVARHGPLRHIASCLVLPPDANVDSFPELGEQDTGLKQRVELAAENIVVAYEETQNRSCERVGHLKIGFDIRSLVHADPQTGYRDPVTGVRRIEVKGRRSGRPIRLTTNEWYKAQQLGDSYWLYVVWDPLDYPDAVPIMIQNPAKHLDYAKKEVAAARYYDVPASAVEKAAQDQREGAT</sequence>
<dbReference type="PROSITE" id="PS51194">
    <property type="entry name" value="HELICASE_CTER"/>
    <property type="match status" value="1"/>
</dbReference>
<dbReference type="Gene3D" id="3.40.50.10810">
    <property type="entry name" value="Tandem AAA-ATPase domain"/>
    <property type="match status" value="1"/>
</dbReference>
<dbReference type="AlphaFoldDB" id="A0A6B1DZB9"/>
<evidence type="ECO:0000256" key="2">
    <source>
        <dbReference type="ARBA" id="ARBA00022801"/>
    </source>
</evidence>
<dbReference type="EMBL" id="VXPY01000121">
    <property type="protein sequence ID" value="MYD91963.1"/>
    <property type="molecule type" value="Genomic_DNA"/>
</dbReference>
<dbReference type="SUPFAM" id="SSF52540">
    <property type="entry name" value="P-loop containing nucleoside triphosphate hydrolases"/>
    <property type="match status" value="2"/>
</dbReference>
<comment type="caution">
    <text evidence="7">The sequence shown here is derived from an EMBL/GenBank/DDBJ whole genome shotgun (WGS) entry which is preliminary data.</text>
</comment>
<keyword evidence="4" id="KW-0067">ATP-binding</keyword>
<accession>A0A6B1DZB9</accession>
<dbReference type="InterPro" id="IPR014001">
    <property type="entry name" value="Helicase_ATP-bd"/>
</dbReference>
<reference evidence="7" key="1">
    <citation type="submission" date="2019-09" db="EMBL/GenBank/DDBJ databases">
        <title>Characterisation of the sponge microbiome using genome-centric metagenomics.</title>
        <authorList>
            <person name="Engelberts J.P."/>
            <person name="Robbins S.J."/>
            <person name="De Goeij J.M."/>
            <person name="Aranda M."/>
            <person name="Bell S.C."/>
            <person name="Webster N.S."/>
        </authorList>
    </citation>
    <scope>NUCLEOTIDE SEQUENCE</scope>
    <source>
        <strain evidence="7">SB0662_bin_9</strain>
    </source>
</reference>
<dbReference type="GO" id="GO:0016787">
    <property type="term" value="F:hydrolase activity"/>
    <property type="evidence" value="ECO:0007669"/>
    <property type="project" value="UniProtKB-KW"/>
</dbReference>
<name>A0A6B1DZB9_9CHLR</name>
<dbReference type="InterPro" id="IPR024975">
    <property type="entry name" value="NOV_C"/>
</dbReference>
<dbReference type="PROSITE" id="PS51192">
    <property type="entry name" value="HELICASE_ATP_BIND_1"/>
    <property type="match status" value="1"/>
</dbReference>
<evidence type="ECO:0000259" key="6">
    <source>
        <dbReference type="PROSITE" id="PS51194"/>
    </source>
</evidence>
<dbReference type="InterPro" id="IPR057342">
    <property type="entry name" value="DEXDc_RapA"/>
</dbReference>
<gene>
    <name evidence="7" type="ORF">F4Y08_16810</name>
</gene>
<keyword evidence="1" id="KW-0547">Nucleotide-binding</keyword>
<evidence type="ECO:0000256" key="1">
    <source>
        <dbReference type="ARBA" id="ARBA00022741"/>
    </source>
</evidence>
<dbReference type="InterPro" id="IPR000330">
    <property type="entry name" value="SNF2_N"/>
</dbReference>
<keyword evidence="3" id="KW-0347">Helicase</keyword>
<evidence type="ECO:0000313" key="7">
    <source>
        <dbReference type="EMBL" id="MYD91963.1"/>
    </source>
</evidence>
<dbReference type="PANTHER" id="PTHR10799">
    <property type="entry name" value="SNF2/RAD54 HELICASE FAMILY"/>
    <property type="match status" value="1"/>
</dbReference>
<feature type="domain" description="Helicase ATP-binding" evidence="5">
    <location>
        <begin position="120"/>
        <end position="295"/>
    </location>
</feature>
<dbReference type="InterPro" id="IPR038718">
    <property type="entry name" value="SNF2-like_sf"/>
</dbReference>
<evidence type="ECO:0000256" key="3">
    <source>
        <dbReference type="ARBA" id="ARBA00022806"/>
    </source>
</evidence>
<dbReference type="Pfam" id="PF13020">
    <property type="entry name" value="NOV_C"/>
    <property type="match status" value="1"/>
</dbReference>
<dbReference type="GO" id="GO:0005524">
    <property type="term" value="F:ATP binding"/>
    <property type="evidence" value="ECO:0007669"/>
    <property type="project" value="UniProtKB-KW"/>
</dbReference>
<dbReference type="Pfam" id="PF00176">
    <property type="entry name" value="SNF2-rel_dom"/>
    <property type="match status" value="1"/>
</dbReference>
<evidence type="ECO:0000256" key="4">
    <source>
        <dbReference type="ARBA" id="ARBA00022840"/>
    </source>
</evidence>
<dbReference type="InterPro" id="IPR027417">
    <property type="entry name" value="P-loop_NTPase"/>
</dbReference>
<keyword evidence="2" id="KW-0378">Hydrolase</keyword>
<dbReference type="InterPro" id="IPR049730">
    <property type="entry name" value="SNF2/RAD54-like_C"/>
</dbReference>
<organism evidence="7">
    <name type="scientific">Caldilineaceae bacterium SB0662_bin_9</name>
    <dbReference type="NCBI Taxonomy" id="2605258"/>
    <lineage>
        <taxon>Bacteria</taxon>
        <taxon>Bacillati</taxon>
        <taxon>Chloroflexota</taxon>
        <taxon>Caldilineae</taxon>
        <taxon>Caldilineales</taxon>
        <taxon>Caldilineaceae</taxon>
    </lineage>
</organism>
<evidence type="ECO:0000259" key="5">
    <source>
        <dbReference type="PROSITE" id="PS51192"/>
    </source>
</evidence>
<protein>
    <submittedName>
        <fullName evidence="7">DUF3883 domain-containing protein</fullName>
    </submittedName>
</protein>
<dbReference type="Gene3D" id="3.40.50.300">
    <property type="entry name" value="P-loop containing nucleotide triphosphate hydrolases"/>
    <property type="match status" value="1"/>
</dbReference>
<dbReference type="CDD" id="cd18793">
    <property type="entry name" value="SF2_C_SNF"/>
    <property type="match status" value="1"/>
</dbReference>
<feature type="domain" description="Helicase C-terminal" evidence="6">
    <location>
        <begin position="494"/>
        <end position="661"/>
    </location>
</feature>
<dbReference type="Pfam" id="PF00271">
    <property type="entry name" value="Helicase_C"/>
    <property type="match status" value="1"/>
</dbReference>
<dbReference type="SMART" id="SM00487">
    <property type="entry name" value="DEXDc"/>
    <property type="match status" value="1"/>
</dbReference>
<dbReference type="GO" id="GO:0004386">
    <property type="term" value="F:helicase activity"/>
    <property type="evidence" value="ECO:0007669"/>
    <property type="project" value="UniProtKB-KW"/>
</dbReference>
<proteinExistence type="predicted"/>
<dbReference type="CDD" id="cd18011">
    <property type="entry name" value="DEXDc_RapA"/>
    <property type="match status" value="1"/>
</dbReference>